<organism evidence="2 3">
    <name type="scientific">Massilia forsythiae</name>
    <dbReference type="NCBI Taxonomy" id="2728020"/>
    <lineage>
        <taxon>Bacteria</taxon>
        <taxon>Pseudomonadati</taxon>
        <taxon>Pseudomonadota</taxon>
        <taxon>Betaproteobacteria</taxon>
        <taxon>Burkholderiales</taxon>
        <taxon>Oxalobacteraceae</taxon>
        <taxon>Telluria group</taxon>
        <taxon>Massilia</taxon>
    </lineage>
</organism>
<keyword evidence="1" id="KW-1133">Transmembrane helix</keyword>
<evidence type="ECO:0000256" key="1">
    <source>
        <dbReference type="SAM" id="Phobius"/>
    </source>
</evidence>
<sequence length="160" mass="16245">MSIAVSVVVAPSRIHRLLLGGCALVQLGTAFATGPLASGKVLGAPWIALLPSLGAALFALAVARRPKTHRIDISGTGDLRVTVQQDVGAASVDGAAASLLPGSVVWPVLVVLRYGVPGAPASTLPVWRDSVDAAGWRALAVALAVIGRRTDAGMASDKIR</sequence>
<evidence type="ECO:0000313" key="2">
    <source>
        <dbReference type="EMBL" id="QJE01500.1"/>
    </source>
</evidence>
<protein>
    <submittedName>
        <fullName evidence="2">Uncharacterized protein</fullName>
    </submittedName>
</protein>
<accession>A0A7Z2VYN8</accession>
<keyword evidence="3" id="KW-1185">Reference proteome</keyword>
<proteinExistence type="predicted"/>
<reference evidence="2 3" key="1">
    <citation type="submission" date="2020-04" db="EMBL/GenBank/DDBJ databases">
        <title>Genome sequencing of novel species.</title>
        <authorList>
            <person name="Heo J."/>
            <person name="Kim S.-J."/>
            <person name="Kim J.-S."/>
            <person name="Hong S.-B."/>
            <person name="Kwon S.-W."/>
        </authorList>
    </citation>
    <scope>NUCLEOTIDE SEQUENCE [LARGE SCALE GENOMIC DNA]</scope>
    <source>
        <strain evidence="2 3">GN2-R2</strain>
    </source>
</reference>
<keyword evidence="1" id="KW-0472">Membrane</keyword>
<dbReference type="RefSeq" id="WP_170203522.1">
    <property type="nucleotide sequence ID" value="NZ_CP051685.1"/>
</dbReference>
<evidence type="ECO:0000313" key="3">
    <source>
        <dbReference type="Proteomes" id="UP000502415"/>
    </source>
</evidence>
<gene>
    <name evidence="2" type="ORF">HH212_16870</name>
</gene>
<dbReference type="AlphaFoldDB" id="A0A7Z2VYN8"/>
<feature type="transmembrane region" description="Helical" evidence="1">
    <location>
        <begin position="42"/>
        <end position="63"/>
    </location>
</feature>
<dbReference type="Proteomes" id="UP000502415">
    <property type="component" value="Chromosome"/>
</dbReference>
<dbReference type="EMBL" id="CP051685">
    <property type="protein sequence ID" value="QJE01500.1"/>
    <property type="molecule type" value="Genomic_DNA"/>
</dbReference>
<name>A0A7Z2VYN8_9BURK</name>
<keyword evidence="1" id="KW-0812">Transmembrane</keyword>
<dbReference type="KEGG" id="mfy:HH212_16870"/>